<evidence type="ECO:0000313" key="3">
    <source>
        <dbReference type="Proteomes" id="UP001139447"/>
    </source>
</evidence>
<name>A0A9X1VZS8_9BURK</name>
<accession>A0A9X1VZS8</accession>
<feature type="domain" description="MgtC-like C-terminal" evidence="1">
    <location>
        <begin position="41"/>
        <end position="118"/>
    </location>
</feature>
<comment type="caution">
    <text evidence="2">The sequence shown here is derived from an EMBL/GenBank/DDBJ whole genome shotgun (WGS) entry which is preliminary data.</text>
</comment>
<keyword evidence="3" id="KW-1185">Reference proteome</keyword>
<dbReference type="Proteomes" id="UP001139447">
    <property type="component" value="Unassembled WGS sequence"/>
</dbReference>
<sequence length="128" mass="13940">MNHFVELVAGKEHAMRLMEWTTAGAGRATGAAAKTGALPLYRLSVACLGPAAPRLEQQIRGEAGQGRLELLRLVAAPLEGRALTQLTAWVKGSPEARRELVGMVQRLGREPQVRSVRWECVPQPVDLH</sequence>
<dbReference type="AlphaFoldDB" id="A0A9X1VZS8"/>
<gene>
    <name evidence="2" type="ORF">MMF98_17760</name>
</gene>
<evidence type="ECO:0000259" key="1">
    <source>
        <dbReference type="Pfam" id="PF21770"/>
    </source>
</evidence>
<proteinExistence type="predicted"/>
<dbReference type="Gene3D" id="3.30.70.260">
    <property type="match status" value="1"/>
</dbReference>
<dbReference type="InterPro" id="IPR048640">
    <property type="entry name" value="MgtC-like_C"/>
</dbReference>
<evidence type="ECO:0000313" key="2">
    <source>
        <dbReference type="EMBL" id="MCJ0765062.1"/>
    </source>
</evidence>
<dbReference type="RefSeq" id="WP_243308105.1">
    <property type="nucleotide sequence ID" value="NZ_JALGBI010000002.1"/>
</dbReference>
<protein>
    <recommendedName>
        <fullName evidence="1">MgtC-like C-terminal domain-containing protein</fullName>
    </recommendedName>
</protein>
<dbReference type="EMBL" id="JALGBI010000002">
    <property type="protein sequence ID" value="MCJ0765062.1"/>
    <property type="molecule type" value="Genomic_DNA"/>
</dbReference>
<organism evidence="2 3">
    <name type="scientific">Variovorax terrae</name>
    <dbReference type="NCBI Taxonomy" id="2923278"/>
    <lineage>
        <taxon>Bacteria</taxon>
        <taxon>Pseudomonadati</taxon>
        <taxon>Pseudomonadota</taxon>
        <taxon>Betaproteobacteria</taxon>
        <taxon>Burkholderiales</taxon>
        <taxon>Comamonadaceae</taxon>
        <taxon>Variovorax</taxon>
    </lineage>
</organism>
<reference evidence="2" key="1">
    <citation type="submission" date="2022-03" db="EMBL/GenBank/DDBJ databases">
        <authorList>
            <person name="Woo C.Y."/>
        </authorList>
    </citation>
    <scope>NUCLEOTIDE SEQUENCE</scope>
    <source>
        <strain evidence="2">CYS-02</strain>
    </source>
</reference>
<dbReference type="Pfam" id="PF21770">
    <property type="entry name" value="MgtC_SapB_C"/>
    <property type="match status" value="1"/>
</dbReference>